<dbReference type="AlphaFoldDB" id="A0A177KSS0"/>
<keyword evidence="1" id="KW-0472">Membrane</keyword>
<dbReference type="Proteomes" id="UP000077271">
    <property type="component" value="Unassembled WGS sequence"/>
</dbReference>
<dbReference type="OrthoDB" id="2970671at2"/>
<keyword evidence="1" id="KW-0812">Transmembrane</keyword>
<evidence type="ECO:0000313" key="3">
    <source>
        <dbReference type="Proteomes" id="UP000077271"/>
    </source>
</evidence>
<dbReference type="RefSeq" id="WP_018393901.1">
    <property type="nucleotide sequence ID" value="NZ_LQWZ01000023.1"/>
</dbReference>
<reference evidence="2 3" key="1">
    <citation type="submission" date="2016-01" db="EMBL/GenBank/DDBJ databases">
        <title>Investigation of taxonomic status of Bacillus aminovorans.</title>
        <authorList>
            <person name="Verma A."/>
            <person name="Pal Y."/>
            <person name="Krishnamurthi S."/>
        </authorList>
    </citation>
    <scope>NUCLEOTIDE SEQUENCE [LARGE SCALE GENOMIC DNA]</scope>
    <source>
        <strain evidence="2 3">DSM 4337</strain>
    </source>
</reference>
<feature type="transmembrane region" description="Helical" evidence="1">
    <location>
        <begin position="113"/>
        <end position="135"/>
    </location>
</feature>
<dbReference type="Pfam" id="PF11085">
    <property type="entry name" value="YqhR"/>
    <property type="match status" value="1"/>
</dbReference>
<organism evidence="2 3">
    <name type="scientific">Domibacillus aminovorans</name>
    <dbReference type="NCBI Taxonomy" id="29332"/>
    <lineage>
        <taxon>Bacteria</taxon>
        <taxon>Bacillati</taxon>
        <taxon>Bacillota</taxon>
        <taxon>Bacilli</taxon>
        <taxon>Bacillales</taxon>
        <taxon>Bacillaceae</taxon>
        <taxon>Domibacillus</taxon>
    </lineage>
</organism>
<proteinExistence type="predicted"/>
<feature type="transmembrane region" description="Helical" evidence="1">
    <location>
        <begin position="21"/>
        <end position="38"/>
    </location>
</feature>
<evidence type="ECO:0000313" key="2">
    <source>
        <dbReference type="EMBL" id="OAH55995.1"/>
    </source>
</evidence>
<dbReference type="InterPro" id="IPR024563">
    <property type="entry name" value="YqhR"/>
</dbReference>
<comment type="caution">
    <text evidence="2">The sequence shown here is derived from an EMBL/GenBank/DDBJ whole genome shotgun (WGS) entry which is preliminary data.</text>
</comment>
<name>A0A177KSS0_9BACI</name>
<feature type="transmembrane region" description="Helical" evidence="1">
    <location>
        <begin position="58"/>
        <end position="81"/>
    </location>
</feature>
<feature type="transmembrane region" description="Helical" evidence="1">
    <location>
        <begin position="88"/>
        <end position="107"/>
    </location>
</feature>
<gene>
    <name evidence="2" type="ORF">AWH48_04795</name>
</gene>
<evidence type="ECO:0000256" key="1">
    <source>
        <dbReference type="SAM" id="Phobius"/>
    </source>
</evidence>
<keyword evidence="1" id="KW-1133">Transmembrane helix</keyword>
<dbReference type="EMBL" id="LQWZ01000023">
    <property type="protein sequence ID" value="OAH55995.1"/>
    <property type="molecule type" value="Genomic_DNA"/>
</dbReference>
<protein>
    <submittedName>
        <fullName evidence="2">Uncharacterized protein</fullName>
    </submittedName>
</protein>
<accession>A0A177KSS0</accession>
<sequence>MKNQKMSNQLGYFNRKIIQTGIASGSLLFILSLLAYTFHFSKVNPVSPVLFLRQSTAIQHIIAALIIIIISVVLSLLYYALFRKRTPLLAGFVMGIVLFLLLFAFISQSTLNLITVFCLLLCYCVFISVSASWIYERGR</sequence>